<feature type="domain" description="AB hydrolase-1" evidence="1">
    <location>
        <begin position="35"/>
        <end position="273"/>
    </location>
</feature>
<dbReference type="InterPro" id="IPR000073">
    <property type="entry name" value="AB_hydrolase_1"/>
</dbReference>
<comment type="caution">
    <text evidence="2">The sequence shown here is derived from an EMBL/GenBank/DDBJ whole genome shotgun (WGS) entry which is preliminary data.</text>
</comment>
<evidence type="ECO:0000259" key="1">
    <source>
        <dbReference type="Pfam" id="PF12697"/>
    </source>
</evidence>
<name>A0ABW1AI10_9ACTN</name>
<reference evidence="3" key="1">
    <citation type="journal article" date="2019" name="Int. J. Syst. Evol. Microbiol.">
        <title>The Global Catalogue of Microorganisms (GCM) 10K type strain sequencing project: providing services to taxonomists for standard genome sequencing and annotation.</title>
        <authorList>
            <consortium name="The Broad Institute Genomics Platform"/>
            <consortium name="The Broad Institute Genome Sequencing Center for Infectious Disease"/>
            <person name="Wu L."/>
            <person name="Ma J."/>
        </authorList>
    </citation>
    <scope>NUCLEOTIDE SEQUENCE [LARGE SCALE GENOMIC DNA]</scope>
    <source>
        <strain evidence="3">KCTC 42087</strain>
    </source>
</reference>
<keyword evidence="3" id="KW-1185">Reference proteome</keyword>
<dbReference type="InterPro" id="IPR029058">
    <property type="entry name" value="AB_hydrolase_fold"/>
</dbReference>
<dbReference type="EMBL" id="JBHSON010000142">
    <property type="protein sequence ID" value="MFC5754226.1"/>
    <property type="molecule type" value="Genomic_DNA"/>
</dbReference>
<gene>
    <name evidence="2" type="ORF">ACFPZN_52150</name>
</gene>
<keyword evidence="2" id="KW-0378">Hydrolase</keyword>
<protein>
    <submittedName>
        <fullName evidence="2">Alpha/beta fold hydrolase</fullName>
    </submittedName>
</protein>
<dbReference type="PANTHER" id="PTHR43798">
    <property type="entry name" value="MONOACYLGLYCEROL LIPASE"/>
    <property type="match status" value="1"/>
</dbReference>
<dbReference type="InterPro" id="IPR050266">
    <property type="entry name" value="AB_hydrolase_sf"/>
</dbReference>
<evidence type="ECO:0000313" key="3">
    <source>
        <dbReference type="Proteomes" id="UP001596074"/>
    </source>
</evidence>
<proteinExistence type="predicted"/>
<dbReference type="Proteomes" id="UP001596074">
    <property type="component" value="Unassembled WGS sequence"/>
</dbReference>
<dbReference type="PANTHER" id="PTHR43798:SF33">
    <property type="entry name" value="HYDROLASE, PUTATIVE (AFU_ORTHOLOGUE AFUA_2G14860)-RELATED"/>
    <property type="match status" value="1"/>
</dbReference>
<organism evidence="2 3">
    <name type="scientific">Actinomadura rugatobispora</name>
    <dbReference type="NCBI Taxonomy" id="1994"/>
    <lineage>
        <taxon>Bacteria</taxon>
        <taxon>Bacillati</taxon>
        <taxon>Actinomycetota</taxon>
        <taxon>Actinomycetes</taxon>
        <taxon>Streptosporangiales</taxon>
        <taxon>Thermomonosporaceae</taxon>
        <taxon>Actinomadura</taxon>
    </lineage>
</organism>
<accession>A0ABW1AI10</accession>
<dbReference type="Pfam" id="PF12697">
    <property type="entry name" value="Abhydrolase_6"/>
    <property type="match status" value="1"/>
</dbReference>
<sequence length="284" mass="31082">MTIWTDLTGIDFAVRHIDVGGLRTRALQAGDGEAIIFLHGTSGHLEAFARNFPAHAAGYACHAIDMIGHGYTDGSGEPYRIPGYVDHVLGYMDACGIDRAHFVGESLGGWVAARLAADHPGRAGRLTLVAPGGTVANPAVMERIKTSTRAAVATDDIELTRERLHLLMHDPAADVSEELVRVRHAIYHRPAFVKAIDDLLCLQEMENRREDLLTPEQMGRITAPTLIVWGAQNPFGDVPEAYRMRDAIPGSRLEIFGECGHWPQHEHADRFNALNLAFLAEGRA</sequence>
<dbReference type="Gene3D" id="3.40.50.1820">
    <property type="entry name" value="alpha/beta hydrolase"/>
    <property type="match status" value="1"/>
</dbReference>
<dbReference type="PRINTS" id="PR00111">
    <property type="entry name" value="ABHYDROLASE"/>
</dbReference>
<dbReference type="GO" id="GO:0016787">
    <property type="term" value="F:hydrolase activity"/>
    <property type="evidence" value="ECO:0007669"/>
    <property type="project" value="UniProtKB-KW"/>
</dbReference>
<dbReference type="RefSeq" id="WP_378292100.1">
    <property type="nucleotide sequence ID" value="NZ_JBHSON010000142.1"/>
</dbReference>
<dbReference type="SUPFAM" id="SSF53474">
    <property type="entry name" value="alpha/beta-Hydrolases"/>
    <property type="match status" value="1"/>
</dbReference>
<evidence type="ECO:0000313" key="2">
    <source>
        <dbReference type="EMBL" id="MFC5754226.1"/>
    </source>
</evidence>